<dbReference type="Pfam" id="PF01398">
    <property type="entry name" value="JAB"/>
    <property type="match status" value="1"/>
</dbReference>
<keyword evidence="6" id="KW-0482">Metalloprotease</keyword>
<dbReference type="PROSITE" id="PS50249">
    <property type="entry name" value="MPN"/>
    <property type="match status" value="1"/>
</dbReference>
<dbReference type="RefSeq" id="XP_007603683.1">
    <property type="nucleotide sequence ID" value="XM_007603621.1"/>
</dbReference>
<dbReference type="GeneID" id="19880948"/>
<dbReference type="SMART" id="SM00232">
    <property type="entry name" value="JAB_MPN"/>
    <property type="match status" value="1"/>
</dbReference>
<dbReference type="PANTHER" id="PTHR10410">
    <property type="entry name" value="EUKARYOTIC TRANSLATION INITIATION FACTOR 3 -RELATED"/>
    <property type="match status" value="1"/>
</dbReference>
<dbReference type="CDD" id="cd08069">
    <property type="entry name" value="MPN_RPN11_CSN5"/>
    <property type="match status" value="1"/>
</dbReference>
<dbReference type="HOGENOM" id="CLU_052991_0_1_1"/>
<dbReference type="Proteomes" id="UP000011082">
    <property type="component" value="Unassembled WGS sequence"/>
</dbReference>
<keyword evidence="5 8" id="KW-0647">Proteasome</keyword>
<dbReference type="SUPFAM" id="SSF102712">
    <property type="entry name" value="JAB1/MPN domain"/>
    <property type="match status" value="1"/>
</dbReference>
<evidence type="ECO:0000256" key="2">
    <source>
        <dbReference type="ARBA" id="ARBA00022723"/>
    </source>
</evidence>
<sequence length="289" mass="33005">MDSQFYNFDFENGPTPDTSETIQISSLALLKMMKHGRAGIPLEVMGLMLGEFVDDYNVRVVDVFAMPQSGTGVTVEAVDPVFQTKMMDILKVTGRQETVVGWYHSHPGFGCWLSSTDVSTQSEFEKICKRAVAVVIDPVQSVKGKVVIDAFRNINNLGLSEPRINTSNIGFYKQPSFISIVHGLNKSYYSFNITFKKNDLEQKMLLNMNRKTWASNLKMRPSADWNISELISKYAKMVREEKDLKGEDLEMRKVGKVDYRKRVVEKSNQIIKDETINNLLYNIHYSIFQ</sequence>
<keyword evidence="4" id="KW-0862">Zinc</keyword>
<dbReference type="AlphaFoldDB" id="L2GQX3"/>
<dbReference type="FunFam" id="3.40.140.10:FF:000026">
    <property type="entry name" value="26S proteasome non-ATPase regulatory subunit 14"/>
    <property type="match status" value="1"/>
</dbReference>
<dbReference type="GO" id="GO:0043161">
    <property type="term" value="P:proteasome-mediated ubiquitin-dependent protein catabolic process"/>
    <property type="evidence" value="ECO:0007669"/>
    <property type="project" value="EnsemblFungi"/>
</dbReference>
<dbReference type="InterPro" id="IPR056263">
    <property type="entry name" value="RPN11_C"/>
</dbReference>
<dbReference type="MEROPS" id="M67.A10"/>
<dbReference type="InParanoid" id="L2GQX3"/>
<dbReference type="GO" id="GO:0008541">
    <property type="term" value="C:proteasome regulatory particle, lid subcomplex"/>
    <property type="evidence" value="ECO:0007669"/>
    <property type="project" value="EnsemblFungi"/>
</dbReference>
<dbReference type="FunCoup" id="L2GQX3">
    <property type="interactions" value="241"/>
</dbReference>
<reference evidence="9" key="1">
    <citation type="submission" date="2011-05" db="EMBL/GenBank/DDBJ databases">
        <title>The genome sequence of Vittaforma corneae strain ATCC 50505.</title>
        <authorList>
            <consortium name="The Broad Institute Genome Sequencing Platform"/>
            <person name="Cuomo C."/>
            <person name="Didier E."/>
            <person name="Bowers L."/>
            <person name="Young S.K."/>
            <person name="Zeng Q."/>
            <person name="Gargeya S."/>
            <person name="Fitzgerald M."/>
            <person name="Haas B."/>
            <person name="Abouelleil A."/>
            <person name="Alvarado L."/>
            <person name="Arachchi H.M."/>
            <person name="Berlin A."/>
            <person name="Chapman S.B."/>
            <person name="Gearin G."/>
            <person name="Goldberg J."/>
            <person name="Griggs A."/>
            <person name="Gujja S."/>
            <person name="Hansen M."/>
            <person name="Heiman D."/>
            <person name="Howarth C."/>
            <person name="Larimer J."/>
            <person name="Lui A."/>
            <person name="MacDonald P.J.P."/>
            <person name="McCowen C."/>
            <person name="Montmayeur A."/>
            <person name="Murphy C."/>
            <person name="Neiman D."/>
            <person name="Pearson M."/>
            <person name="Priest M."/>
            <person name="Roberts A."/>
            <person name="Saif S."/>
            <person name="Shea T."/>
            <person name="Sisk P."/>
            <person name="Stolte C."/>
            <person name="Sykes S."/>
            <person name="Wortman J."/>
            <person name="Nusbaum C."/>
            <person name="Birren B."/>
        </authorList>
    </citation>
    <scope>NUCLEOTIDE SEQUENCE [LARGE SCALE GENOMIC DNA]</scope>
    <source>
        <strain evidence="9">ATCC 50505</strain>
    </source>
</reference>
<evidence type="ECO:0000313" key="8">
    <source>
        <dbReference type="EMBL" id="ELA42915.1"/>
    </source>
</evidence>
<dbReference type="GO" id="GO:0034399">
    <property type="term" value="C:nuclear periphery"/>
    <property type="evidence" value="ECO:0007669"/>
    <property type="project" value="EnsemblFungi"/>
</dbReference>
<name>L2GQX3_VITCO</name>
<evidence type="ECO:0000256" key="1">
    <source>
        <dbReference type="ARBA" id="ARBA00022670"/>
    </source>
</evidence>
<dbReference type="GO" id="GO:1902906">
    <property type="term" value="P:proteasome storage granule assembly"/>
    <property type="evidence" value="ECO:0007669"/>
    <property type="project" value="EnsemblFungi"/>
</dbReference>
<gene>
    <name evidence="8" type="ORF">VICG_00230</name>
</gene>
<protein>
    <submittedName>
        <fullName evidence="8">26S proteasome regulatory subunit RPN11</fullName>
    </submittedName>
</protein>
<dbReference type="GO" id="GO:0005739">
    <property type="term" value="C:mitochondrion"/>
    <property type="evidence" value="ECO:0007669"/>
    <property type="project" value="EnsemblFungi"/>
</dbReference>
<evidence type="ECO:0000256" key="4">
    <source>
        <dbReference type="ARBA" id="ARBA00022833"/>
    </source>
</evidence>
<dbReference type="InterPro" id="IPR037518">
    <property type="entry name" value="MPN"/>
</dbReference>
<evidence type="ECO:0000259" key="7">
    <source>
        <dbReference type="PROSITE" id="PS50249"/>
    </source>
</evidence>
<accession>L2GQX3</accession>
<dbReference type="OMA" id="KTGRHEM"/>
<dbReference type="GO" id="GO:0016579">
    <property type="term" value="P:protein deubiquitination"/>
    <property type="evidence" value="ECO:0007669"/>
    <property type="project" value="EnsemblFungi"/>
</dbReference>
<organism evidence="8 9">
    <name type="scientific">Vittaforma corneae (strain ATCC 50505)</name>
    <name type="common">Microsporidian parasite</name>
    <name type="synonym">Nosema corneum</name>
    <dbReference type="NCBI Taxonomy" id="993615"/>
    <lineage>
        <taxon>Eukaryota</taxon>
        <taxon>Fungi</taxon>
        <taxon>Fungi incertae sedis</taxon>
        <taxon>Microsporidia</taxon>
        <taxon>Nosematidae</taxon>
        <taxon>Vittaforma</taxon>
    </lineage>
</organism>
<dbReference type="GO" id="GO:0016559">
    <property type="term" value="P:peroxisome fission"/>
    <property type="evidence" value="ECO:0007669"/>
    <property type="project" value="EnsemblFungi"/>
</dbReference>
<dbReference type="EMBL" id="JH370130">
    <property type="protein sequence ID" value="ELA42915.1"/>
    <property type="molecule type" value="Genomic_DNA"/>
</dbReference>
<dbReference type="GO" id="GO:0032436">
    <property type="term" value="P:positive regulation of proteasomal ubiquitin-dependent protein catabolic process"/>
    <property type="evidence" value="ECO:0007669"/>
    <property type="project" value="EnsemblFungi"/>
</dbReference>
<dbReference type="Pfam" id="PF23594">
    <property type="entry name" value="RPN11_C"/>
    <property type="match status" value="1"/>
</dbReference>
<keyword evidence="2" id="KW-0479">Metal-binding</keyword>
<dbReference type="GO" id="GO:0000266">
    <property type="term" value="P:mitochondrial fission"/>
    <property type="evidence" value="ECO:0007669"/>
    <property type="project" value="EnsemblFungi"/>
</dbReference>
<dbReference type="GO" id="GO:0034515">
    <property type="term" value="C:proteasome storage granule"/>
    <property type="evidence" value="ECO:0007669"/>
    <property type="project" value="EnsemblFungi"/>
</dbReference>
<evidence type="ECO:0000256" key="5">
    <source>
        <dbReference type="ARBA" id="ARBA00022942"/>
    </source>
</evidence>
<keyword evidence="9" id="KW-1185">Reference proteome</keyword>
<dbReference type="InterPro" id="IPR000555">
    <property type="entry name" value="JAMM/MPN+_dom"/>
</dbReference>
<dbReference type="Gene3D" id="3.40.140.10">
    <property type="entry name" value="Cytidine Deaminase, domain 2"/>
    <property type="match status" value="1"/>
</dbReference>
<keyword evidence="1" id="KW-0645">Protease</keyword>
<dbReference type="InterPro" id="IPR050242">
    <property type="entry name" value="JAMM_MPN+_peptidase_M67A"/>
</dbReference>
<dbReference type="STRING" id="993615.L2GQX3"/>
<keyword evidence="3" id="KW-0378">Hydrolase</keyword>
<dbReference type="VEuPathDB" id="MicrosporidiaDB:VICG_00230"/>
<proteinExistence type="predicted"/>
<dbReference type="GO" id="GO:0005829">
    <property type="term" value="C:cytosol"/>
    <property type="evidence" value="ECO:0007669"/>
    <property type="project" value="EnsemblFungi"/>
</dbReference>
<feature type="domain" description="MPN" evidence="7">
    <location>
        <begin position="22"/>
        <end position="157"/>
    </location>
</feature>
<dbReference type="GO" id="GO:0046872">
    <property type="term" value="F:metal ion binding"/>
    <property type="evidence" value="ECO:0007669"/>
    <property type="project" value="UniProtKB-KW"/>
</dbReference>
<dbReference type="GO" id="GO:0043248">
    <property type="term" value="P:proteasome assembly"/>
    <property type="evidence" value="ECO:0007669"/>
    <property type="project" value="EnsemblFungi"/>
</dbReference>
<dbReference type="GO" id="GO:0140492">
    <property type="term" value="F:metal-dependent deubiquitinase activity"/>
    <property type="evidence" value="ECO:0007669"/>
    <property type="project" value="EnsemblFungi"/>
</dbReference>
<evidence type="ECO:0000256" key="6">
    <source>
        <dbReference type="ARBA" id="ARBA00023049"/>
    </source>
</evidence>
<evidence type="ECO:0000256" key="3">
    <source>
        <dbReference type="ARBA" id="ARBA00022801"/>
    </source>
</evidence>
<dbReference type="OrthoDB" id="605656at2759"/>
<evidence type="ECO:0000313" key="9">
    <source>
        <dbReference type="Proteomes" id="UP000011082"/>
    </source>
</evidence>